<protein>
    <submittedName>
        <fullName evidence="2">Uncharacterized protein</fullName>
    </submittedName>
</protein>
<evidence type="ECO:0000313" key="2">
    <source>
        <dbReference type="EMBL" id="MBW0581849.1"/>
    </source>
</evidence>
<comment type="caution">
    <text evidence="2">The sequence shown here is derived from an EMBL/GenBank/DDBJ whole genome shotgun (WGS) entry which is preliminary data.</text>
</comment>
<sequence>MSLKAQTHFHTIHTVWVITPDGATQRFGMLIFLHDKTSAPPPASPTLSMLTHAHPPSDETPTLTPISALTTPYASAPPPNILLGLQSLRS</sequence>
<evidence type="ECO:0000313" key="3">
    <source>
        <dbReference type="Proteomes" id="UP000765509"/>
    </source>
</evidence>
<dbReference type="Proteomes" id="UP000765509">
    <property type="component" value="Unassembled WGS sequence"/>
</dbReference>
<proteinExistence type="predicted"/>
<organism evidence="2 3">
    <name type="scientific">Austropuccinia psidii MF-1</name>
    <dbReference type="NCBI Taxonomy" id="1389203"/>
    <lineage>
        <taxon>Eukaryota</taxon>
        <taxon>Fungi</taxon>
        <taxon>Dikarya</taxon>
        <taxon>Basidiomycota</taxon>
        <taxon>Pucciniomycotina</taxon>
        <taxon>Pucciniomycetes</taxon>
        <taxon>Pucciniales</taxon>
        <taxon>Sphaerophragmiaceae</taxon>
        <taxon>Austropuccinia</taxon>
    </lineage>
</organism>
<feature type="region of interest" description="Disordered" evidence="1">
    <location>
        <begin position="42"/>
        <end position="71"/>
    </location>
</feature>
<feature type="compositionally biased region" description="Polar residues" evidence="1">
    <location>
        <begin position="59"/>
        <end position="71"/>
    </location>
</feature>
<dbReference type="AlphaFoldDB" id="A0A9Q3KIW1"/>
<dbReference type="EMBL" id="AVOT02111039">
    <property type="protein sequence ID" value="MBW0581849.1"/>
    <property type="molecule type" value="Genomic_DNA"/>
</dbReference>
<gene>
    <name evidence="2" type="ORF">O181_121564</name>
</gene>
<name>A0A9Q3KIW1_9BASI</name>
<keyword evidence="3" id="KW-1185">Reference proteome</keyword>
<evidence type="ECO:0000256" key="1">
    <source>
        <dbReference type="SAM" id="MobiDB-lite"/>
    </source>
</evidence>
<accession>A0A9Q3KIW1</accession>
<reference evidence="2" key="1">
    <citation type="submission" date="2021-03" db="EMBL/GenBank/DDBJ databases">
        <title>Draft genome sequence of rust myrtle Austropuccinia psidii MF-1, a brazilian biotype.</title>
        <authorList>
            <person name="Quecine M.C."/>
            <person name="Pachon D.M.R."/>
            <person name="Bonatelli M.L."/>
            <person name="Correr F.H."/>
            <person name="Franceschini L.M."/>
            <person name="Leite T.F."/>
            <person name="Margarido G.R.A."/>
            <person name="Almeida C.A."/>
            <person name="Ferrarezi J.A."/>
            <person name="Labate C.A."/>
        </authorList>
    </citation>
    <scope>NUCLEOTIDE SEQUENCE</scope>
    <source>
        <strain evidence="2">MF-1</strain>
    </source>
</reference>